<dbReference type="SUPFAM" id="SSF48452">
    <property type="entry name" value="TPR-like"/>
    <property type="match status" value="2"/>
</dbReference>
<evidence type="ECO:0000256" key="4">
    <source>
        <dbReference type="ARBA" id="ARBA00022786"/>
    </source>
</evidence>
<dbReference type="GO" id="GO:0005737">
    <property type="term" value="C:cytoplasm"/>
    <property type="evidence" value="ECO:0007669"/>
    <property type="project" value="TreeGrafter"/>
</dbReference>
<feature type="repeat" description="TPR" evidence="7">
    <location>
        <begin position="494"/>
        <end position="527"/>
    </location>
</feature>
<evidence type="ECO:0000256" key="3">
    <source>
        <dbReference type="ARBA" id="ARBA00022776"/>
    </source>
</evidence>
<sequence length="612" mass="68798">MPGDSDDEMKINAERPINIDSYRKLVRSHIDLHLYTSALFWADKVVSLSDGEPEDVFWLAQCMFLLKQYHRAAHLIQSKGLEKTHLVCRYLAAKCLLEAKEYTGALNLLTCDDNNLSTNVSGINSVLELSDSPIEGFPLSNVHSAVLFLKGCVYEALDNRSLASECYKQALRSDVYCYDAFQALVQHQMLTSWEEKELLTSLPLSSQCKTKDEEWLVKSVYESLLKKYQSVPPRSIVNVHPRLQGNLDLEVAKAERHYYACSYAECFATTTEVIEKDPYHTTCLPIHIACMVEMKKGNALFYLAHDLVDLRPDLAVSWFAVGCYYYLKGKTDPARRYLGKATSIDRLFGPAWLTYGHSFAIENEHDQAMAAYFKASQLMKGCHLPLLYIGLECGLTNNIKLAEKFFLQASSIAPTDPFVIHEKGVVAYQNNDYATALKYFEDALDKVKEINEVVIADKWEPLFNNLGHTCRKLGKLSKSLEYHREALVLSPLNPSTLASIGFVYTLAGNFAEAVEYFHKALGQRRDDTFSTTMLTNAMEALVSDSPPYEGAELTSDCPPVARLRPITPNQSQTSTADQSALTMTLPEKGTTPPRSHYGDMDMTDSFQDENNS</sequence>
<dbReference type="PROSITE" id="PS50005">
    <property type="entry name" value="TPR"/>
    <property type="match status" value="2"/>
</dbReference>
<evidence type="ECO:0000256" key="7">
    <source>
        <dbReference type="PROSITE-ProRule" id="PRU00339"/>
    </source>
</evidence>
<keyword evidence="5 7" id="KW-0802">TPR repeat</keyword>
<accession>A0A8S9XD96</accession>
<keyword evidence="1" id="KW-0132">Cell division</keyword>
<dbReference type="Gene3D" id="1.25.40.10">
    <property type="entry name" value="Tetratricopeptide repeat domain"/>
    <property type="match status" value="1"/>
</dbReference>
<evidence type="ECO:0000313" key="9">
    <source>
        <dbReference type="EMBL" id="KAF6206504.1"/>
    </source>
</evidence>
<organism evidence="9 10">
    <name type="scientific">Apolygus lucorum</name>
    <name type="common">Small green plant bug</name>
    <name type="synonym">Lygocoris lucorum</name>
    <dbReference type="NCBI Taxonomy" id="248454"/>
    <lineage>
        <taxon>Eukaryota</taxon>
        <taxon>Metazoa</taxon>
        <taxon>Ecdysozoa</taxon>
        <taxon>Arthropoda</taxon>
        <taxon>Hexapoda</taxon>
        <taxon>Insecta</taxon>
        <taxon>Pterygota</taxon>
        <taxon>Neoptera</taxon>
        <taxon>Paraneoptera</taxon>
        <taxon>Hemiptera</taxon>
        <taxon>Heteroptera</taxon>
        <taxon>Panheteroptera</taxon>
        <taxon>Cimicomorpha</taxon>
        <taxon>Miridae</taxon>
        <taxon>Mirini</taxon>
        <taxon>Apolygus</taxon>
    </lineage>
</organism>
<feature type="repeat" description="TPR" evidence="7">
    <location>
        <begin position="460"/>
        <end position="493"/>
    </location>
</feature>
<dbReference type="OrthoDB" id="10006270at2759"/>
<dbReference type="GO" id="GO:0005680">
    <property type="term" value="C:anaphase-promoting complex"/>
    <property type="evidence" value="ECO:0007669"/>
    <property type="project" value="TreeGrafter"/>
</dbReference>
<keyword evidence="3" id="KW-0498">Mitosis</keyword>
<evidence type="ECO:0000256" key="8">
    <source>
        <dbReference type="SAM" id="MobiDB-lite"/>
    </source>
</evidence>
<dbReference type="Pfam" id="PF13181">
    <property type="entry name" value="TPR_8"/>
    <property type="match status" value="2"/>
</dbReference>
<keyword evidence="6" id="KW-0131">Cell cycle</keyword>
<dbReference type="GO" id="GO:0045842">
    <property type="term" value="P:positive regulation of mitotic metaphase/anaphase transition"/>
    <property type="evidence" value="ECO:0007669"/>
    <property type="project" value="TreeGrafter"/>
</dbReference>
<dbReference type="SMART" id="SM00028">
    <property type="entry name" value="TPR"/>
    <property type="match status" value="7"/>
</dbReference>
<evidence type="ECO:0000256" key="2">
    <source>
        <dbReference type="ARBA" id="ARBA00022737"/>
    </source>
</evidence>
<evidence type="ECO:0000313" key="10">
    <source>
        <dbReference type="Proteomes" id="UP000466442"/>
    </source>
</evidence>
<gene>
    <name evidence="9" type="ORF">GE061_017737</name>
</gene>
<evidence type="ECO:0008006" key="11">
    <source>
        <dbReference type="Google" id="ProtNLM"/>
    </source>
</evidence>
<dbReference type="Pfam" id="PF12895">
    <property type="entry name" value="ANAPC3"/>
    <property type="match status" value="1"/>
</dbReference>
<reference evidence="9" key="1">
    <citation type="journal article" date="2021" name="Mol. Ecol. Resour.">
        <title>Apolygus lucorum genome provides insights into omnivorousness and mesophyll feeding.</title>
        <authorList>
            <person name="Liu Y."/>
            <person name="Liu H."/>
            <person name="Wang H."/>
            <person name="Huang T."/>
            <person name="Liu B."/>
            <person name="Yang B."/>
            <person name="Yin L."/>
            <person name="Li B."/>
            <person name="Zhang Y."/>
            <person name="Zhang S."/>
            <person name="Jiang F."/>
            <person name="Zhang X."/>
            <person name="Ren Y."/>
            <person name="Wang B."/>
            <person name="Wang S."/>
            <person name="Lu Y."/>
            <person name="Wu K."/>
            <person name="Fan W."/>
            <person name="Wang G."/>
        </authorList>
    </citation>
    <scope>NUCLEOTIDE SEQUENCE</scope>
    <source>
        <strain evidence="9">12Hb</strain>
    </source>
</reference>
<dbReference type="PANTHER" id="PTHR12558">
    <property type="entry name" value="CELL DIVISION CYCLE 16,23,27"/>
    <property type="match status" value="1"/>
</dbReference>
<feature type="compositionally biased region" description="Polar residues" evidence="8">
    <location>
        <begin position="567"/>
        <end position="582"/>
    </location>
</feature>
<comment type="caution">
    <text evidence="9">The sequence shown here is derived from an EMBL/GenBank/DDBJ whole genome shotgun (WGS) entry which is preliminary data.</text>
</comment>
<dbReference type="GO" id="GO:0016567">
    <property type="term" value="P:protein ubiquitination"/>
    <property type="evidence" value="ECO:0007669"/>
    <property type="project" value="TreeGrafter"/>
</dbReference>
<name>A0A8S9XD96_APOLU</name>
<dbReference type="InterPro" id="IPR019734">
    <property type="entry name" value="TPR_rpt"/>
</dbReference>
<keyword evidence="2" id="KW-0677">Repeat</keyword>
<dbReference type="InterPro" id="IPR011990">
    <property type="entry name" value="TPR-like_helical_dom_sf"/>
</dbReference>
<dbReference type="EMBL" id="WIXP02000008">
    <property type="protein sequence ID" value="KAF6206504.1"/>
    <property type="molecule type" value="Genomic_DNA"/>
</dbReference>
<dbReference type="GO" id="GO:0031145">
    <property type="term" value="P:anaphase-promoting complex-dependent catabolic process"/>
    <property type="evidence" value="ECO:0007669"/>
    <property type="project" value="TreeGrafter"/>
</dbReference>
<protein>
    <recommendedName>
        <fullName evidence="11">Cdc16</fullName>
    </recommendedName>
</protein>
<dbReference type="AlphaFoldDB" id="A0A8S9XD96"/>
<proteinExistence type="predicted"/>
<feature type="region of interest" description="Disordered" evidence="8">
    <location>
        <begin position="564"/>
        <end position="612"/>
    </location>
</feature>
<keyword evidence="4" id="KW-0833">Ubl conjugation pathway</keyword>
<keyword evidence="10" id="KW-1185">Reference proteome</keyword>
<evidence type="ECO:0000256" key="6">
    <source>
        <dbReference type="ARBA" id="ARBA00023306"/>
    </source>
</evidence>
<dbReference type="Pfam" id="PF13374">
    <property type="entry name" value="TPR_10"/>
    <property type="match status" value="1"/>
</dbReference>
<evidence type="ECO:0000256" key="1">
    <source>
        <dbReference type="ARBA" id="ARBA00022618"/>
    </source>
</evidence>
<dbReference type="GO" id="GO:0051301">
    <property type="term" value="P:cell division"/>
    <property type="evidence" value="ECO:0007669"/>
    <property type="project" value="UniProtKB-KW"/>
</dbReference>
<evidence type="ECO:0000256" key="5">
    <source>
        <dbReference type="ARBA" id="ARBA00022803"/>
    </source>
</evidence>
<dbReference type="Proteomes" id="UP000466442">
    <property type="component" value="Unassembled WGS sequence"/>
</dbReference>
<dbReference type="PANTHER" id="PTHR12558:SF9">
    <property type="entry name" value="CELL DIVISION CYCLE PROTEIN 16 HOMOLOG"/>
    <property type="match status" value="1"/>
</dbReference>